<dbReference type="Proteomes" id="UP000315783">
    <property type="component" value="Unassembled WGS sequence"/>
</dbReference>
<protein>
    <submittedName>
        <fullName evidence="1">Uncharacterized protein</fullName>
    </submittedName>
</protein>
<sequence length="69" mass="7501">MASFDNRCRTTLIRPNAHAPRTARAPVRSKGFLTGHGAWGAWASSRNGNTRTYAGSSNRCCCESTERAT</sequence>
<dbReference type="EMBL" id="SPUK01000004">
    <property type="protein sequence ID" value="TQV98144.1"/>
    <property type="molecule type" value="Genomic_DNA"/>
</dbReference>
<gene>
    <name evidence="1" type="ORF">IF1G_03887</name>
</gene>
<name>A0A545V8T9_9HYPO</name>
<comment type="caution">
    <text evidence="1">The sequence shown here is derived from an EMBL/GenBank/DDBJ whole genome shotgun (WGS) entry which is preliminary data.</text>
</comment>
<dbReference type="AlphaFoldDB" id="A0A545V8T9"/>
<proteinExistence type="predicted"/>
<keyword evidence="2" id="KW-1185">Reference proteome</keyword>
<evidence type="ECO:0000313" key="1">
    <source>
        <dbReference type="EMBL" id="TQV98144.1"/>
    </source>
</evidence>
<organism evidence="1 2">
    <name type="scientific">Cordyceps javanica</name>
    <dbReference type="NCBI Taxonomy" id="43265"/>
    <lineage>
        <taxon>Eukaryota</taxon>
        <taxon>Fungi</taxon>
        <taxon>Dikarya</taxon>
        <taxon>Ascomycota</taxon>
        <taxon>Pezizomycotina</taxon>
        <taxon>Sordariomycetes</taxon>
        <taxon>Hypocreomycetidae</taxon>
        <taxon>Hypocreales</taxon>
        <taxon>Cordycipitaceae</taxon>
        <taxon>Cordyceps</taxon>
    </lineage>
</organism>
<evidence type="ECO:0000313" key="2">
    <source>
        <dbReference type="Proteomes" id="UP000315783"/>
    </source>
</evidence>
<accession>A0A545V8T9</accession>
<reference evidence="1 2" key="1">
    <citation type="journal article" date="2019" name="Appl. Microbiol. Biotechnol.">
        <title>Genome sequence of Isaria javanica and comparative genome analysis insights into family S53 peptidase evolution in fungal entomopathogens.</title>
        <authorList>
            <person name="Lin R."/>
            <person name="Zhang X."/>
            <person name="Xin B."/>
            <person name="Zou M."/>
            <person name="Gao Y."/>
            <person name="Qin F."/>
            <person name="Hu Q."/>
            <person name="Xie B."/>
            <person name="Cheng X."/>
        </authorList>
    </citation>
    <scope>NUCLEOTIDE SEQUENCE [LARGE SCALE GENOMIC DNA]</scope>
    <source>
        <strain evidence="1 2">IJ1G</strain>
    </source>
</reference>